<dbReference type="PANTHER" id="PTHR31449:SF3">
    <property type="entry name" value="UPF0598 PROTEIN C8ORF82"/>
    <property type="match status" value="1"/>
</dbReference>
<name>A0AAN5I6F1_9BILA</name>
<comment type="caution">
    <text evidence="2">The sequence shown here is derived from an EMBL/GenBank/DDBJ whole genome shotgun (WGS) entry which is preliminary data.</text>
</comment>
<evidence type="ECO:0000256" key="1">
    <source>
        <dbReference type="ARBA" id="ARBA00006322"/>
    </source>
</evidence>
<dbReference type="Pfam" id="PF14956">
    <property type="entry name" value="DUF4505"/>
    <property type="match status" value="1"/>
</dbReference>
<feature type="non-terminal residue" evidence="2">
    <location>
        <position position="1"/>
    </location>
</feature>
<evidence type="ECO:0000313" key="2">
    <source>
        <dbReference type="EMBL" id="GMR53219.1"/>
    </source>
</evidence>
<dbReference type="PANTHER" id="PTHR31449">
    <property type="entry name" value="UPF0598 PROTEIN C8ORF82"/>
    <property type="match status" value="1"/>
</dbReference>
<accession>A0AAN5I6F1</accession>
<reference evidence="3" key="1">
    <citation type="submission" date="2022-10" db="EMBL/GenBank/DDBJ databases">
        <title>Genome assembly of Pristionchus species.</title>
        <authorList>
            <person name="Yoshida K."/>
            <person name="Sommer R.J."/>
        </authorList>
    </citation>
    <scope>NUCLEOTIDE SEQUENCE [LARGE SCALE GENOMIC DNA]</scope>
    <source>
        <strain evidence="3">RS5460</strain>
    </source>
</reference>
<sequence length="214" mass="25378">SDKNPKDRCKMRRSIRVLSEGLRYVQGATVEGKREYFYFISHEGRLFLDDTKHKNFTSSYKDVAFLNFFYRMLKKNETERYKGEFPFLSRCGIERNFLRCDDCPLVFTRLRMEGEQPMLRIGESSLEVPFEVRIHPPSLWDVQESMWQPWSLLLGSNGRVYHPSRLDLALLTSKLADQLFPLCKFDENARAIEIDWRGVKYPIEAIKRDIYTVE</sequence>
<dbReference type="InterPro" id="IPR028108">
    <property type="entry name" value="DUF4505"/>
</dbReference>
<dbReference type="Proteomes" id="UP001328107">
    <property type="component" value="Unassembled WGS sequence"/>
</dbReference>
<proteinExistence type="inferred from homology"/>
<dbReference type="AlphaFoldDB" id="A0AAN5I6F1"/>
<organism evidence="2 3">
    <name type="scientific">Pristionchus mayeri</name>
    <dbReference type="NCBI Taxonomy" id="1317129"/>
    <lineage>
        <taxon>Eukaryota</taxon>
        <taxon>Metazoa</taxon>
        <taxon>Ecdysozoa</taxon>
        <taxon>Nematoda</taxon>
        <taxon>Chromadorea</taxon>
        <taxon>Rhabditida</taxon>
        <taxon>Rhabditina</taxon>
        <taxon>Diplogasteromorpha</taxon>
        <taxon>Diplogasteroidea</taxon>
        <taxon>Neodiplogasteridae</taxon>
        <taxon>Pristionchus</taxon>
    </lineage>
</organism>
<evidence type="ECO:0000313" key="3">
    <source>
        <dbReference type="Proteomes" id="UP001328107"/>
    </source>
</evidence>
<gene>
    <name evidence="2" type="ORF">PMAYCL1PPCAC_23414</name>
</gene>
<comment type="similarity">
    <text evidence="1">Belongs to the UPF0598 family.</text>
</comment>
<dbReference type="EMBL" id="BTRK01000005">
    <property type="protein sequence ID" value="GMR53219.1"/>
    <property type="molecule type" value="Genomic_DNA"/>
</dbReference>
<protein>
    <submittedName>
        <fullName evidence="2">Uncharacterized protein</fullName>
    </submittedName>
</protein>
<keyword evidence="3" id="KW-1185">Reference proteome</keyword>